<dbReference type="InterPro" id="IPR001650">
    <property type="entry name" value="Helicase_C-like"/>
</dbReference>
<dbReference type="PROSITE" id="PS51194">
    <property type="entry name" value="HELICASE_CTER"/>
    <property type="match status" value="1"/>
</dbReference>
<dbReference type="Gene3D" id="3.40.50.300">
    <property type="entry name" value="P-loop containing nucleotide triphosphate hydrolases"/>
    <property type="match status" value="1"/>
</dbReference>
<keyword evidence="6" id="KW-0067">ATP-binding</keyword>
<dbReference type="InterPro" id="IPR027417">
    <property type="entry name" value="P-loop_NTPase"/>
</dbReference>
<dbReference type="Pfam" id="PF00176">
    <property type="entry name" value="SNF2-rel_dom"/>
    <property type="match status" value="1"/>
</dbReference>
<organism evidence="6 7">
    <name type="scientific">Fictibacillus fluitans</name>
    <dbReference type="NCBI Taxonomy" id="3058422"/>
    <lineage>
        <taxon>Bacteria</taxon>
        <taxon>Bacillati</taxon>
        <taxon>Bacillota</taxon>
        <taxon>Bacilli</taxon>
        <taxon>Bacillales</taxon>
        <taxon>Fictibacillaceae</taxon>
        <taxon>Fictibacillus</taxon>
    </lineage>
</organism>
<dbReference type="PANTHER" id="PTHR10799">
    <property type="entry name" value="SNF2/RAD54 HELICASE FAMILY"/>
    <property type="match status" value="1"/>
</dbReference>
<keyword evidence="1" id="KW-0378">Hydrolase</keyword>
<dbReference type="RefSeq" id="WP_301167029.1">
    <property type="nucleotide sequence ID" value="NZ_JAUHTR010000008.1"/>
</dbReference>
<dbReference type="PROSITE" id="PS51192">
    <property type="entry name" value="HELICASE_ATP_BIND_1"/>
    <property type="match status" value="1"/>
</dbReference>
<keyword evidence="7" id="KW-1185">Reference proteome</keyword>
<dbReference type="InterPro" id="IPR038718">
    <property type="entry name" value="SNF2-like_sf"/>
</dbReference>
<sequence>MNIKVNSFIIKERCGAVSFRKGDSFYRNRKVDIIRFEPDVCEATVIGTEDFHVKIEKEGEDNFRTTCSCPKLASFQKECQHVAAVLLTVADRQKRGDNERLTDDFLKLFQNQRKVSSGHQLYFEKREVQEASFTCRPVRIAHDQYLMEVEIKVGSYPVKNIREVLKEWEKGVPSPLSLSFTFDPHLHCFVKETNDVIEQLIHVMQDEQVYMESMGSSRKELYPDSLVIPPSSWEKLQELLTKAPSVQLQHGYTTFEGIKTVNEPLSLSFVFSEAGGNRYQLKIQGLKQMVVLGAYGLVLSHGKLFSLSEEDGLRLSELKRMMEASATEIIPIPKQQMAMFLEKVVPGLKRLGEVKMSDALAKQFAKTPLTAKLYLDRVKNRLLAGVEFHYDHVIINPLEEQHQREHSTIIRDIEKENRILGIMEESQFAKTDGGYFLHNEELEYEFLYHEMPRLQTFVQIYATTSVRNRIIRKNPPPQIRVKHKKERTNWLEFKFDIDGIPQKEISEILWALEEKRKYYRLKNGALLSLETREYEEIQRFLHAVPEQKKDFEKGFEVPVIKGLQLLDAADDSAFAMEKSFSDYLHHLKNPEREPFDLPEGWESVLRDYQKQGYQWMKTLAGFGFGGILADDMGLGKTIQSLAFIVSELPKIRKTKKPSLIVCPSSLTYNWLSECRTFAPELQVAVVDGSQQERSRIQKSADGKDVIITSYPLLRKDIGWYEKQDFHAVFFDEAQYFKNPVTQTARAVKKINADFRFALTGTPIENSIEDVWSIFHVIFPELLGGLKDFSHLTRKKMARRISPFLLRRVKEDVLAELPEKVESSAASELLPEQKRLYAAYLAKLRHETLRHLDKDTFRKNKIKILAGLTRLRQICCHPALFVDGYKESSAKFNQLLQIVEEARASGRRVLIFSQFTKMLDLIGRELDTRGLSFFYLDGQVPSMTRVELCNRFNAGERDMFLVSLKAGGTGLNLTGADTVILYDLWWNPAVEEQAADRAHRMGQTQAVQVIKLVARGTIEEKMNELQDKKKNLIEELIGEKPSSSLTEEDIRDLLMI</sequence>
<dbReference type="Gene3D" id="3.40.50.10810">
    <property type="entry name" value="Tandem AAA-ATPase domain"/>
    <property type="match status" value="1"/>
</dbReference>
<evidence type="ECO:0000313" key="7">
    <source>
        <dbReference type="Proteomes" id="UP001172721"/>
    </source>
</evidence>
<keyword evidence="6" id="KW-0547">Nucleotide-binding</keyword>
<dbReference type="InterPro" id="IPR013663">
    <property type="entry name" value="Helicase_SWF/SNF/SWI_bac"/>
</dbReference>
<reference evidence="6" key="1">
    <citation type="submission" date="2023-07" db="EMBL/GenBank/DDBJ databases">
        <title>Fictibacillus sp. isolated from freshwater pond.</title>
        <authorList>
            <person name="Kirdat K."/>
            <person name="Bhat A."/>
            <person name="Mourya A."/>
            <person name="Yadav A."/>
        </authorList>
    </citation>
    <scope>NUCLEOTIDE SEQUENCE</scope>
    <source>
        <strain evidence="6">NE201</strain>
    </source>
</reference>
<dbReference type="SMART" id="SM00487">
    <property type="entry name" value="DEXDc"/>
    <property type="match status" value="1"/>
</dbReference>
<dbReference type="SUPFAM" id="SSF52540">
    <property type="entry name" value="P-loop containing nucleoside triphosphate hydrolases"/>
    <property type="match status" value="2"/>
</dbReference>
<dbReference type="Pfam" id="PF00271">
    <property type="entry name" value="Helicase_C"/>
    <property type="match status" value="1"/>
</dbReference>
<dbReference type="InterPro" id="IPR049730">
    <property type="entry name" value="SNF2/RAD54-like_C"/>
</dbReference>
<dbReference type="InterPro" id="IPR007527">
    <property type="entry name" value="Znf_SWIM"/>
</dbReference>
<protein>
    <submittedName>
        <fullName evidence="6">DEAD/DEAH box helicase</fullName>
    </submittedName>
</protein>
<dbReference type="Pfam" id="PF08455">
    <property type="entry name" value="SNF2_assoc"/>
    <property type="match status" value="1"/>
</dbReference>
<keyword evidence="6" id="KW-0347">Helicase</keyword>
<accession>A0ABT8HZ13</accession>
<dbReference type="InterPro" id="IPR014001">
    <property type="entry name" value="Helicase_ATP-bd"/>
</dbReference>
<feature type="domain" description="SWIM-type" evidence="3">
    <location>
        <begin position="51"/>
        <end position="90"/>
    </location>
</feature>
<dbReference type="Pfam" id="PF04434">
    <property type="entry name" value="SWIM"/>
    <property type="match status" value="1"/>
</dbReference>
<dbReference type="GO" id="GO:0004386">
    <property type="term" value="F:helicase activity"/>
    <property type="evidence" value="ECO:0007669"/>
    <property type="project" value="UniProtKB-KW"/>
</dbReference>
<name>A0ABT8HZ13_9BACL</name>
<evidence type="ECO:0000256" key="1">
    <source>
        <dbReference type="ARBA" id="ARBA00022801"/>
    </source>
</evidence>
<feature type="domain" description="Helicase ATP-binding" evidence="4">
    <location>
        <begin position="617"/>
        <end position="780"/>
    </location>
</feature>
<dbReference type="InterPro" id="IPR000330">
    <property type="entry name" value="SNF2_N"/>
</dbReference>
<evidence type="ECO:0000259" key="5">
    <source>
        <dbReference type="PROSITE" id="PS51194"/>
    </source>
</evidence>
<comment type="caution">
    <text evidence="6">The sequence shown here is derived from an EMBL/GenBank/DDBJ whole genome shotgun (WGS) entry which is preliminary data.</text>
</comment>
<evidence type="ECO:0000313" key="6">
    <source>
        <dbReference type="EMBL" id="MDN4526015.1"/>
    </source>
</evidence>
<dbReference type="Proteomes" id="UP001172721">
    <property type="component" value="Unassembled WGS sequence"/>
</dbReference>
<dbReference type="SMART" id="SM00490">
    <property type="entry name" value="HELICc"/>
    <property type="match status" value="1"/>
</dbReference>
<dbReference type="CDD" id="cd18793">
    <property type="entry name" value="SF2_C_SNF"/>
    <property type="match status" value="1"/>
</dbReference>
<dbReference type="PROSITE" id="PS50966">
    <property type="entry name" value="ZF_SWIM"/>
    <property type="match status" value="1"/>
</dbReference>
<dbReference type="EMBL" id="JAUHTR010000008">
    <property type="protein sequence ID" value="MDN4526015.1"/>
    <property type="molecule type" value="Genomic_DNA"/>
</dbReference>
<proteinExistence type="predicted"/>
<feature type="domain" description="Helicase C-terminal" evidence="5">
    <location>
        <begin position="890"/>
        <end position="1050"/>
    </location>
</feature>
<evidence type="ECO:0000256" key="2">
    <source>
        <dbReference type="PROSITE-ProRule" id="PRU00325"/>
    </source>
</evidence>
<evidence type="ECO:0000259" key="4">
    <source>
        <dbReference type="PROSITE" id="PS51192"/>
    </source>
</evidence>
<keyword evidence="2" id="KW-0862">Zinc</keyword>
<keyword evidence="2" id="KW-0863">Zinc-finger</keyword>
<gene>
    <name evidence="6" type="ORF">QYB97_16130</name>
</gene>
<keyword evidence="2" id="KW-0479">Metal-binding</keyword>
<evidence type="ECO:0000259" key="3">
    <source>
        <dbReference type="PROSITE" id="PS50966"/>
    </source>
</evidence>